<gene>
    <name evidence="1" type="ORF">NDU88_003690</name>
</gene>
<feature type="non-terminal residue" evidence="1">
    <location>
        <position position="1"/>
    </location>
</feature>
<keyword evidence="2" id="KW-1185">Reference proteome</keyword>
<sequence length="51" mass="5488">TQLHQCMAVHTFQFLSHASSRNTTHTVCQTTSVLAVTTLCCFSTGTSCKAP</sequence>
<organism evidence="1 2">
    <name type="scientific">Pleurodeles waltl</name>
    <name type="common">Iberian ribbed newt</name>
    <dbReference type="NCBI Taxonomy" id="8319"/>
    <lineage>
        <taxon>Eukaryota</taxon>
        <taxon>Metazoa</taxon>
        <taxon>Chordata</taxon>
        <taxon>Craniata</taxon>
        <taxon>Vertebrata</taxon>
        <taxon>Euteleostomi</taxon>
        <taxon>Amphibia</taxon>
        <taxon>Batrachia</taxon>
        <taxon>Caudata</taxon>
        <taxon>Salamandroidea</taxon>
        <taxon>Salamandridae</taxon>
        <taxon>Pleurodelinae</taxon>
        <taxon>Pleurodeles</taxon>
    </lineage>
</organism>
<name>A0AAV7PCX1_PLEWA</name>
<evidence type="ECO:0000313" key="2">
    <source>
        <dbReference type="Proteomes" id="UP001066276"/>
    </source>
</evidence>
<protein>
    <submittedName>
        <fullName evidence="1">Uncharacterized protein</fullName>
    </submittedName>
</protein>
<proteinExistence type="predicted"/>
<dbReference type="AlphaFoldDB" id="A0AAV7PCX1"/>
<evidence type="ECO:0000313" key="1">
    <source>
        <dbReference type="EMBL" id="KAJ1125257.1"/>
    </source>
</evidence>
<dbReference type="EMBL" id="JANPWB010000011">
    <property type="protein sequence ID" value="KAJ1125257.1"/>
    <property type="molecule type" value="Genomic_DNA"/>
</dbReference>
<comment type="caution">
    <text evidence="1">The sequence shown here is derived from an EMBL/GenBank/DDBJ whole genome shotgun (WGS) entry which is preliminary data.</text>
</comment>
<accession>A0AAV7PCX1</accession>
<feature type="non-terminal residue" evidence="1">
    <location>
        <position position="51"/>
    </location>
</feature>
<dbReference type="Proteomes" id="UP001066276">
    <property type="component" value="Chromosome 7"/>
</dbReference>
<reference evidence="1" key="1">
    <citation type="journal article" date="2022" name="bioRxiv">
        <title>Sequencing and chromosome-scale assembly of the giantPleurodeles waltlgenome.</title>
        <authorList>
            <person name="Brown T."/>
            <person name="Elewa A."/>
            <person name="Iarovenko S."/>
            <person name="Subramanian E."/>
            <person name="Araus A.J."/>
            <person name="Petzold A."/>
            <person name="Susuki M."/>
            <person name="Suzuki K.-i.T."/>
            <person name="Hayashi T."/>
            <person name="Toyoda A."/>
            <person name="Oliveira C."/>
            <person name="Osipova E."/>
            <person name="Leigh N.D."/>
            <person name="Simon A."/>
            <person name="Yun M.H."/>
        </authorList>
    </citation>
    <scope>NUCLEOTIDE SEQUENCE</scope>
    <source>
        <strain evidence="1">20211129_DDA</strain>
        <tissue evidence="1">Liver</tissue>
    </source>
</reference>